<feature type="transmembrane region" description="Helical" evidence="4">
    <location>
        <begin position="341"/>
        <end position="362"/>
    </location>
</feature>
<organism evidence="7">
    <name type="scientific">Granulicella tundricola (strain ATCC BAA-1859 / DSM 23138 / MP5ACTX9)</name>
    <dbReference type="NCBI Taxonomy" id="1198114"/>
    <lineage>
        <taxon>Bacteria</taxon>
        <taxon>Pseudomonadati</taxon>
        <taxon>Acidobacteriota</taxon>
        <taxon>Terriglobia</taxon>
        <taxon>Terriglobales</taxon>
        <taxon>Acidobacteriaceae</taxon>
        <taxon>Granulicella</taxon>
    </lineage>
</organism>
<dbReference type="HOGENOM" id="CLU_030717_0_0_0"/>
<dbReference type="PaxDb" id="1198114-AciX9_2776"/>
<accession>E8WXV4</accession>
<dbReference type="Proteomes" id="UP000000343">
    <property type="component" value="Chromosome"/>
</dbReference>
<keyword evidence="4" id="KW-0812">Transmembrane</keyword>
<keyword evidence="7" id="KW-1185">Reference proteome</keyword>
<evidence type="ECO:0000313" key="6">
    <source>
        <dbReference type="EMBL" id="ADW69799.1"/>
    </source>
</evidence>
<dbReference type="AlphaFoldDB" id="E8WXV4"/>
<dbReference type="Pfam" id="PF00488">
    <property type="entry name" value="MutS_V"/>
    <property type="match status" value="1"/>
</dbReference>
<protein>
    <submittedName>
        <fullName evidence="6">DNA mismatch repair protein MutS domain protein</fullName>
    </submittedName>
</protein>
<evidence type="ECO:0000256" key="3">
    <source>
        <dbReference type="ARBA" id="ARBA00023125"/>
    </source>
</evidence>
<dbReference type="OrthoDB" id="9802448at2"/>
<feature type="domain" description="DNA mismatch repair proteins mutS family" evidence="5">
    <location>
        <begin position="434"/>
        <end position="607"/>
    </location>
</feature>
<dbReference type="PANTHER" id="PTHR11361:SF99">
    <property type="entry name" value="DNA MISMATCH REPAIR PROTEIN"/>
    <property type="match status" value="1"/>
</dbReference>
<name>E8WXV4_GRATM</name>
<dbReference type="GO" id="GO:0005524">
    <property type="term" value="F:ATP binding"/>
    <property type="evidence" value="ECO:0007669"/>
    <property type="project" value="UniProtKB-KW"/>
</dbReference>
<gene>
    <name evidence="6" type="ordered locus">AciX9_2776</name>
</gene>
<dbReference type="InterPro" id="IPR000432">
    <property type="entry name" value="DNA_mismatch_repair_MutS_C"/>
</dbReference>
<evidence type="ECO:0000256" key="4">
    <source>
        <dbReference type="SAM" id="Phobius"/>
    </source>
</evidence>
<feature type="transmembrane region" description="Helical" evidence="4">
    <location>
        <begin position="246"/>
        <end position="269"/>
    </location>
</feature>
<dbReference type="GO" id="GO:0005829">
    <property type="term" value="C:cytosol"/>
    <property type="evidence" value="ECO:0007669"/>
    <property type="project" value="TreeGrafter"/>
</dbReference>
<dbReference type="SMART" id="SM00534">
    <property type="entry name" value="MUTSac"/>
    <property type="match status" value="1"/>
</dbReference>
<evidence type="ECO:0000256" key="2">
    <source>
        <dbReference type="ARBA" id="ARBA00022840"/>
    </source>
</evidence>
<keyword evidence="4" id="KW-1133">Transmembrane helix</keyword>
<dbReference type="SUPFAM" id="SSF52540">
    <property type="entry name" value="P-loop containing nucleoside triphosphate hydrolases"/>
    <property type="match status" value="1"/>
</dbReference>
<evidence type="ECO:0000259" key="5">
    <source>
        <dbReference type="SMART" id="SM00534"/>
    </source>
</evidence>
<evidence type="ECO:0000256" key="1">
    <source>
        <dbReference type="ARBA" id="ARBA00022741"/>
    </source>
</evidence>
<dbReference type="eggNOG" id="COG0249">
    <property type="taxonomic scope" value="Bacteria"/>
</dbReference>
<evidence type="ECO:0000313" key="7">
    <source>
        <dbReference type="Proteomes" id="UP000000343"/>
    </source>
</evidence>
<feature type="transmembrane region" description="Helical" evidence="4">
    <location>
        <begin position="222"/>
        <end position="240"/>
    </location>
</feature>
<dbReference type="GO" id="GO:0140664">
    <property type="term" value="F:ATP-dependent DNA damage sensor activity"/>
    <property type="evidence" value="ECO:0007669"/>
    <property type="project" value="InterPro"/>
</dbReference>
<dbReference type="STRING" id="1198114.AciX9_2776"/>
<dbReference type="Gene3D" id="1.10.1420.10">
    <property type="match status" value="1"/>
</dbReference>
<dbReference type="Gene3D" id="3.40.50.300">
    <property type="entry name" value="P-loop containing nucleotide triphosphate hydrolases"/>
    <property type="match status" value="1"/>
</dbReference>
<keyword evidence="4" id="KW-0472">Membrane</keyword>
<keyword evidence="1" id="KW-0547">Nucleotide-binding</keyword>
<dbReference type="GO" id="GO:0030983">
    <property type="term" value="F:mismatched DNA binding"/>
    <property type="evidence" value="ECO:0007669"/>
    <property type="project" value="InterPro"/>
</dbReference>
<dbReference type="PANTHER" id="PTHR11361">
    <property type="entry name" value="DNA MISMATCH REPAIR PROTEIN MUTS FAMILY MEMBER"/>
    <property type="match status" value="1"/>
</dbReference>
<sequence length="607" mass="65850">MQNSSLSPHANNRPQTQGEVEAHYIELRKQHQTRQDGFAARKTRIGWALIVCLGIIVALATQAHHQTSPWPLLAAFAVLASLVPVHLGLQTRISRTERLLGLYDRNLARVRSEAWQSGNTGETLHQPGHLYERDLNLLGEDSLFGLLDTVRTGIGQRGLADYLQAPAIHAETLERQQAVKELAAKTELREEIALLGTSKFQQVEARFFDTWLDEEAPVFHPAFRYVLVVTALALVVMLLLGLTHAVAWPVLLPNLALAAVLQAGISMSLRSRVLPLLERVTRLSNHVQMFSDGLAILETQSFQALKLQAIQAAARQPANAVPLLAKLQSQITIVQQRTKEYFFIFSLLLAAGTQAAITIAAWKRANGAAMKSWLAAWAEFEALNALAAYAFEHPEDAWPELLPASAQPTFEAIELGHPLLTACVRNDVSLGDATRFFLISGSNMSGKSTLMRSIGINAVLAYAGAPVRAHSMQLTPLTLGASLALTDSLAEGKSKFLAEVERLQKIVQTSAGSPVLFLVDEIFSGTNSVDRQAAAGAVLRSLLVNGAIGALSTHDLALAELANEENCGLNVHMASPDPEDPLGFDYRLKPGVNTSSNALAIIRMMGL</sequence>
<dbReference type="EMBL" id="CP002480">
    <property type="protein sequence ID" value="ADW69799.1"/>
    <property type="molecule type" value="Genomic_DNA"/>
</dbReference>
<feature type="transmembrane region" description="Helical" evidence="4">
    <location>
        <begin position="45"/>
        <end position="64"/>
    </location>
</feature>
<dbReference type="InterPro" id="IPR036187">
    <property type="entry name" value="DNA_mismatch_repair_MutS_sf"/>
</dbReference>
<dbReference type="GO" id="GO:0006298">
    <property type="term" value="P:mismatch repair"/>
    <property type="evidence" value="ECO:0007669"/>
    <property type="project" value="InterPro"/>
</dbReference>
<dbReference type="InterPro" id="IPR027417">
    <property type="entry name" value="P-loop_NTPase"/>
</dbReference>
<feature type="transmembrane region" description="Helical" evidence="4">
    <location>
        <begin position="70"/>
        <end position="89"/>
    </location>
</feature>
<reference evidence="7" key="1">
    <citation type="submission" date="2011-01" db="EMBL/GenBank/DDBJ databases">
        <title>Complete sequence of chromosome of Acidobacterium sp. MP5ACTX9.</title>
        <authorList>
            <consortium name="US DOE Joint Genome Institute"/>
            <person name="Lucas S."/>
            <person name="Copeland A."/>
            <person name="Lapidus A."/>
            <person name="Cheng J.-F."/>
            <person name="Goodwin L."/>
            <person name="Pitluck S."/>
            <person name="Teshima H."/>
            <person name="Detter J.C."/>
            <person name="Han C."/>
            <person name="Tapia R."/>
            <person name="Land M."/>
            <person name="Hauser L."/>
            <person name="Kyrpides N."/>
            <person name="Ivanova N."/>
            <person name="Ovchinnikova G."/>
            <person name="Pagani I."/>
            <person name="Rawat S.R."/>
            <person name="Mannisto M."/>
            <person name="Haggblom M.M."/>
            <person name="Woyke T."/>
        </authorList>
    </citation>
    <scope>NUCLEOTIDE SEQUENCE [LARGE SCALE GENOMIC DNA]</scope>
    <source>
        <strain evidence="7">MP5ACTX9</strain>
    </source>
</reference>
<dbReference type="RefSeq" id="WP_013581114.1">
    <property type="nucleotide sequence ID" value="NC_015064.1"/>
</dbReference>
<dbReference type="InterPro" id="IPR045076">
    <property type="entry name" value="MutS"/>
</dbReference>
<dbReference type="SUPFAM" id="SSF48334">
    <property type="entry name" value="DNA repair protein MutS, domain III"/>
    <property type="match status" value="1"/>
</dbReference>
<dbReference type="KEGG" id="acm:AciX9_2776"/>
<proteinExistence type="predicted"/>
<keyword evidence="2" id="KW-0067">ATP-binding</keyword>
<keyword evidence="3" id="KW-0238">DNA-binding</keyword>